<dbReference type="Gene3D" id="3.40.50.1390">
    <property type="entry name" value="Resolvase, N-terminal catalytic domain"/>
    <property type="match status" value="1"/>
</dbReference>
<evidence type="ECO:0000256" key="2">
    <source>
        <dbReference type="ARBA" id="ARBA00022908"/>
    </source>
</evidence>
<dbReference type="CDD" id="cd03768">
    <property type="entry name" value="SR_ResInv"/>
    <property type="match status" value="1"/>
</dbReference>
<gene>
    <name evidence="8" type="ORF">FC98_GL001042</name>
</gene>
<keyword evidence="2" id="KW-0229">DNA integration</keyword>
<evidence type="ECO:0000256" key="5">
    <source>
        <dbReference type="PIRSR" id="PIRSR606118-50"/>
    </source>
</evidence>
<dbReference type="InterPro" id="IPR006118">
    <property type="entry name" value="Recombinase_CS"/>
</dbReference>
<reference evidence="8 9" key="1">
    <citation type="journal article" date="2015" name="Genome Announc.">
        <title>Expanding the biotechnology potential of lactobacilli through comparative genomics of 213 strains and associated genera.</title>
        <authorList>
            <person name="Sun Z."/>
            <person name="Harris H.M."/>
            <person name="McCann A."/>
            <person name="Guo C."/>
            <person name="Argimon S."/>
            <person name="Zhang W."/>
            <person name="Yang X."/>
            <person name="Jeffery I.B."/>
            <person name="Cooney J.C."/>
            <person name="Kagawa T.F."/>
            <person name="Liu W."/>
            <person name="Song Y."/>
            <person name="Salvetti E."/>
            <person name="Wrobel A."/>
            <person name="Rasinkangas P."/>
            <person name="Parkhill J."/>
            <person name="Rea M.C."/>
            <person name="O'Sullivan O."/>
            <person name="Ritari J."/>
            <person name="Douillard F.P."/>
            <person name="Paul Ross R."/>
            <person name="Yang R."/>
            <person name="Briner A.E."/>
            <person name="Felis G.E."/>
            <person name="de Vos W.M."/>
            <person name="Barrangou R."/>
            <person name="Klaenhammer T.R."/>
            <person name="Caufield P.W."/>
            <person name="Cui Y."/>
            <person name="Zhang H."/>
            <person name="O'Toole P.W."/>
        </authorList>
    </citation>
    <scope>NUCLEOTIDE SEQUENCE [LARGE SCALE GENOMIC DNA]</scope>
    <source>
        <strain evidence="8 9">DSM 19906</strain>
    </source>
</reference>
<evidence type="ECO:0000313" key="8">
    <source>
        <dbReference type="EMBL" id="KRL23009.1"/>
    </source>
</evidence>
<feature type="active site" description="O-(5'-phospho-DNA)-serine intermediate" evidence="5 6">
    <location>
        <position position="10"/>
    </location>
</feature>
<dbReference type="AlphaFoldDB" id="A0A0R1NSC5"/>
<sequence length="189" mass="21711">MTTFGYARVSTRGQDLNEQINELKDAGVKPNNIYSEKFTGMTTNRPRFNQLLNLVKKNDTIVVTKLDRFARNTGEALGIIKLMLKNQVTIKVLNLGTIEDTPMGWMITRTLLSVSEMERDMIVERTQAGKEYARTHKANYHEGRPKRVITEQYKAIYAYLSDHTYKDTSKAFNVSISTIQRVKKQIENS</sequence>
<protein>
    <submittedName>
        <fullName evidence="8">Resolvase</fullName>
    </submittedName>
</protein>
<dbReference type="GO" id="GO:0000150">
    <property type="term" value="F:DNA strand exchange activity"/>
    <property type="evidence" value="ECO:0007669"/>
    <property type="project" value="InterPro"/>
</dbReference>
<evidence type="ECO:0000256" key="6">
    <source>
        <dbReference type="PROSITE-ProRule" id="PRU10137"/>
    </source>
</evidence>
<dbReference type="InterPro" id="IPR036162">
    <property type="entry name" value="Resolvase-like_N_sf"/>
</dbReference>
<keyword evidence="4" id="KW-0233">DNA recombination</keyword>
<dbReference type="GO" id="GO:0003677">
    <property type="term" value="F:DNA binding"/>
    <property type="evidence" value="ECO:0007669"/>
    <property type="project" value="UniProtKB-KW"/>
</dbReference>
<evidence type="ECO:0000256" key="3">
    <source>
        <dbReference type="ARBA" id="ARBA00023125"/>
    </source>
</evidence>
<evidence type="ECO:0000256" key="1">
    <source>
        <dbReference type="ARBA" id="ARBA00009913"/>
    </source>
</evidence>
<evidence type="ECO:0000259" key="7">
    <source>
        <dbReference type="PROSITE" id="PS51736"/>
    </source>
</evidence>
<dbReference type="PANTHER" id="PTHR30461">
    <property type="entry name" value="DNA-INVERTASE FROM LAMBDOID PROPHAGE"/>
    <property type="match status" value="1"/>
</dbReference>
<dbReference type="RefSeq" id="WP_056949106.1">
    <property type="nucleotide sequence ID" value="NZ_AZEB01000002.1"/>
</dbReference>
<accession>A0A0R1NSC5</accession>
<dbReference type="InterPro" id="IPR006119">
    <property type="entry name" value="Resolv_N"/>
</dbReference>
<dbReference type="SUPFAM" id="SSF53041">
    <property type="entry name" value="Resolvase-like"/>
    <property type="match status" value="1"/>
</dbReference>
<name>A0A0R1NSC5_9LACO</name>
<dbReference type="Proteomes" id="UP000051439">
    <property type="component" value="Unassembled WGS sequence"/>
</dbReference>
<keyword evidence="9" id="KW-1185">Reference proteome</keyword>
<keyword evidence="3" id="KW-0238">DNA-binding</keyword>
<feature type="domain" description="Resolvase/invertase-type recombinase catalytic" evidence="7">
    <location>
        <begin position="2"/>
        <end position="137"/>
    </location>
</feature>
<comment type="caution">
    <text evidence="8">The sequence shown here is derived from an EMBL/GenBank/DDBJ whole genome shotgun (WGS) entry which is preliminary data.</text>
</comment>
<evidence type="ECO:0000313" key="9">
    <source>
        <dbReference type="Proteomes" id="UP000051439"/>
    </source>
</evidence>
<dbReference type="Pfam" id="PF00239">
    <property type="entry name" value="Resolvase"/>
    <property type="match status" value="1"/>
</dbReference>
<dbReference type="PATRIC" id="fig|1423766.4.peg.1072"/>
<dbReference type="PROSITE" id="PS51736">
    <property type="entry name" value="RECOMBINASES_3"/>
    <property type="match status" value="1"/>
</dbReference>
<dbReference type="EMBL" id="AZEB01000002">
    <property type="protein sequence ID" value="KRL23009.1"/>
    <property type="molecule type" value="Genomic_DNA"/>
</dbReference>
<dbReference type="PROSITE" id="PS00397">
    <property type="entry name" value="RECOMBINASES_1"/>
    <property type="match status" value="1"/>
</dbReference>
<comment type="similarity">
    <text evidence="1">Belongs to the site-specific recombinase resolvase family.</text>
</comment>
<dbReference type="PANTHER" id="PTHR30461:SF26">
    <property type="entry name" value="RESOLVASE HOMOLOG YNEB"/>
    <property type="match status" value="1"/>
</dbReference>
<evidence type="ECO:0000256" key="4">
    <source>
        <dbReference type="ARBA" id="ARBA00023172"/>
    </source>
</evidence>
<proteinExistence type="inferred from homology"/>
<dbReference type="InterPro" id="IPR050639">
    <property type="entry name" value="SSR_resolvase"/>
</dbReference>
<organism evidence="8 9">
    <name type="scientific">Lentilactobacillus kisonensis DSM 19906 = JCM 15041</name>
    <dbReference type="NCBI Taxonomy" id="1423766"/>
    <lineage>
        <taxon>Bacteria</taxon>
        <taxon>Bacillati</taxon>
        <taxon>Bacillota</taxon>
        <taxon>Bacilli</taxon>
        <taxon>Lactobacillales</taxon>
        <taxon>Lactobacillaceae</taxon>
        <taxon>Lentilactobacillus</taxon>
    </lineage>
</organism>
<dbReference type="GO" id="GO:0015074">
    <property type="term" value="P:DNA integration"/>
    <property type="evidence" value="ECO:0007669"/>
    <property type="project" value="UniProtKB-KW"/>
</dbReference>
<dbReference type="SMART" id="SM00857">
    <property type="entry name" value="Resolvase"/>
    <property type="match status" value="1"/>
</dbReference>